<keyword evidence="1" id="KW-0175">Coiled coil</keyword>
<keyword evidence="2" id="KW-0732">Signal</keyword>
<feature type="coiled-coil region" evidence="1">
    <location>
        <begin position="141"/>
        <end position="168"/>
    </location>
</feature>
<dbReference type="EMBL" id="CAJJDP010000101">
    <property type="protein sequence ID" value="CAD8192278.1"/>
    <property type="molecule type" value="Genomic_DNA"/>
</dbReference>
<proteinExistence type="predicted"/>
<evidence type="ECO:0000313" key="4">
    <source>
        <dbReference type="Proteomes" id="UP000683925"/>
    </source>
</evidence>
<evidence type="ECO:0000256" key="2">
    <source>
        <dbReference type="SAM" id="SignalP"/>
    </source>
</evidence>
<evidence type="ECO:0000256" key="1">
    <source>
        <dbReference type="SAM" id="Coils"/>
    </source>
</evidence>
<sequence>MRFWLILHAQLTALKRIPFLLPDAQIAVFCLIRKYAILPLIKAKQGFAHLVHESRKLNTNRNKDKYNNILQTCFVQYNPTIYEEQIVNILLVYIIQRKKQKKTLCRPLVQATTSSNVDQVLCSIGDKEYFNCIMTLTQPGIENYQNSLQTLTMELQELLKSLKKLINQPILVNMKEKKFLIKQD</sequence>
<accession>A0A8S1WQI8</accession>
<keyword evidence="4" id="KW-1185">Reference proteome</keyword>
<evidence type="ECO:0000313" key="3">
    <source>
        <dbReference type="EMBL" id="CAD8192278.1"/>
    </source>
</evidence>
<organism evidence="3 4">
    <name type="scientific">Paramecium octaurelia</name>
    <dbReference type="NCBI Taxonomy" id="43137"/>
    <lineage>
        <taxon>Eukaryota</taxon>
        <taxon>Sar</taxon>
        <taxon>Alveolata</taxon>
        <taxon>Ciliophora</taxon>
        <taxon>Intramacronucleata</taxon>
        <taxon>Oligohymenophorea</taxon>
        <taxon>Peniculida</taxon>
        <taxon>Parameciidae</taxon>
        <taxon>Paramecium</taxon>
    </lineage>
</organism>
<feature type="chain" id="PRO_5035870243" evidence="2">
    <location>
        <begin position="17"/>
        <end position="184"/>
    </location>
</feature>
<reference evidence="3" key="1">
    <citation type="submission" date="2021-01" db="EMBL/GenBank/DDBJ databases">
        <authorList>
            <consortium name="Genoscope - CEA"/>
            <person name="William W."/>
        </authorList>
    </citation>
    <scope>NUCLEOTIDE SEQUENCE</scope>
</reference>
<comment type="caution">
    <text evidence="3">The sequence shown here is derived from an EMBL/GenBank/DDBJ whole genome shotgun (WGS) entry which is preliminary data.</text>
</comment>
<dbReference type="Proteomes" id="UP000683925">
    <property type="component" value="Unassembled WGS sequence"/>
</dbReference>
<feature type="signal peptide" evidence="2">
    <location>
        <begin position="1"/>
        <end position="16"/>
    </location>
</feature>
<name>A0A8S1WQI8_PAROT</name>
<gene>
    <name evidence="3" type="ORF">POCTA_138.1.T1010209</name>
</gene>
<dbReference type="AlphaFoldDB" id="A0A8S1WQI8"/>
<protein>
    <submittedName>
        <fullName evidence="3">Uncharacterized protein</fullName>
    </submittedName>
</protein>